<evidence type="ECO:0000256" key="1">
    <source>
        <dbReference type="SAM" id="MobiDB-lite"/>
    </source>
</evidence>
<reference evidence="2 3" key="1">
    <citation type="submission" date="2019-06" db="EMBL/GenBank/DDBJ databases">
        <title>A chromosomal-level reference genome of Carpinus fangiana (Coryloideae, Betulaceae).</title>
        <authorList>
            <person name="Yang X."/>
            <person name="Wang Z."/>
            <person name="Zhang L."/>
            <person name="Hao G."/>
            <person name="Liu J."/>
            <person name="Yang Y."/>
        </authorList>
    </citation>
    <scope>NUCLEOTIDE SEQUENCE [LARGE SCALE GENOMIC DNA]</scope>
    <source>
        <strain evidence="2">Cfa_2016G</strain>
        <tissue evidence="2">Leaf</tissue>
    </source>
</reference>
<accession>A0A5N6R8B8</accession>
<evidence type="ECO:0000313" key="2">
    <source>
        <dbReference type="EMBL" id="KAE8056891.1"/>
    </source>
</evidence>
<feature type="compositionally biased region" description="Basic and acidic residues" evidence="1">
    <location>
        <begin position="1"/>
        <end position="54"/>
    </location>
</feature>
<keyword evidence="3" id="KW-1185">Reference proteome</keyword>
<dbReference type="AlphaFoldDB" id="A0A5N6R8B8"/>
<name>A0A5N6R8B8_9ROSI</name>
<protein>
    <submittedName>
        <fullName evidence="2">Uncharacterized protein</fullName>
    </submittedName>
</protein>
<feature type="region of interest" description="Disordered" evidence="1">
    <location>
        <begin position="1"/>
        <end position="68"/>
    </location>
</feature>
<evidence type="ECO:0000313" key="3">
    <source>
        <dbReference type="Proteomes" id="UP000327013"/>
    </source>
</evidence>
<dbReference type="EMBL" id="CM017325">
    <property type="protein sequence ID" value="KAE8056891.1"/>
    <property type="molecule type" value="Genomic_DNA"/>
</dbReference>
<sequence length="68" mass="7497">MSAHEDEIGRGKAKEGGEGRGGKKIEIERIHDCKKPDYSLAWGHHDIPKEKESIHMSPPSSHPPKSDG</sequence>
<dbReference type="Proteomes" id="UP000327013">
    <property type="component" value="Chromosome 5"/>
</dbReference>
<proteinExistence type="predicted"/>
<organism evidence="2 3">
    <name type="scientific">Carpinus fangiana</name>
    <dbReference type="NCBI Taxonomy" id="176857"/>
    <lineage>
        <taxon>Eukaryota</taxon>
        <taxon>Viridiplantae</taxon>
        <taxon>Streptophyta</taxon>
        <taxon>Embryophyta</taxon>
        <taxon>Tracheophyta</taxon>
        <taxon>Spermatophyta</taxon>
        <taxon>Magnoliopsida</taxon>
        <taxon>eudicotyledons</taxon>
        <taxon>Gunneridae</taxon>
        <taxon>Pentapetalae</taxon>
        <taxon>rosids</taxon>
        <taxon>fabids</taxon>
        <taxon>Fagales</taxon>
        <taxon>Betulaceae</taxon>
        <taxon>Carpinus</taxon>
    </lineage>
</organism>
<gene>
    <name evidence="2" type="ORF">FH972_013624</name>
</gene>